<keyword evidence="1" id="KW-0812">Transmembrane</keyword>
<feature type="transmembrane region" description="Helical" evidence="1">
    <location>
        <begin position="118"/>
        <end position="137"/>
    </location>
</feature>
<dbReference type="Proteomes" id="UP000005713">
    <property type="component" value="Unassembled WGS sequence"/>
</dbReference>
<dbReference type="EMBL" id="AAYA01000002">
    <property type="protein sequence ID" value="EBA09635.1"/>
    <property type="molecule type" value="Genomic_DNA"/>
</dbReference>
<dbReference type="AlphaFoldDB" id="A3JYT2"/>
<evidence type="ECO:0000259" key="2">
    <source>
        <dbReference type="Pfam" id="PF12158"/>
    </source>
</evidence>
<protein>
    <recommendedName>
        <fullName evidence="2">DUF3592 domain-containing protein</fullName>
    </recommendedName>
</protein>
<evidence type="ECO:0000256" key="1">
    <source>
        <dbReference type="SAM" id="Phobius"/>
    </source>
</evidence>
<comment type="caution">
    <text evidence="3">The sequence shown here is derived from an EMBL/GenBank/DDBJ whole genome shotgun (WGS) entry which is preliminary data.</text>
</comment>
<dbReference type="Pfam" id="PF12158">
    <property type="entry name" value="DUF3592"/>
    <property type="match status" value="1"/>
</dbReference>
<gene>
    <name evidence="3" type="ORF">SSE37_07503</name>
</gene>
<keyword evidence="4" id="KW-1185">Reference proteome</keyword>
<evidence type="ECO:0000313" key="3">
    <source>
        <dbReference type="EMBL" id="EBA09635.1"/>
    </source>
</evidence>
<name>A3JYT2_SAGS3</name>
<keyword evidence="1" id="KW-1133">Transmembrane helix</keyword>
<feature type="domain" description="DUF3592" evidence="2">
    <location>
        <begin position="37"/>
        <end position="111"/>
    </location>
</feature>
<evidence type="ECO:0000313" key="4">
    <source>
        <dbReference type="Proteomes" id="UP000005713"/>
    </source>
</evidence>
<organism evidence="3 4">
    <name type="scientific">Sagittula stellata (strain ATCC 700073 / DSM 11524 / E-37)</name>
    <dbReference type="NCBI Taxonomy" id="388399"/>
    <lineage>
        <taxon>Bacteria</taxon>
        <taxon>Pseudomonadati</taxon>
        <taxon>Pseudomonadota</taxon>
        <taxon>Alphaproteobacteria</taxon>
        <taxon>Rhodobacterales</taxon>
        <taxon>Roseobacteraceae</taxon>
        <taxon>Sagittula</taxon>
    </lineage>
</organism>
<keyword evidence="1" id="KW-0472">Membrane</keyword>
<dbReference type="InterPro" id="IPR021994">
    <property type="entry name" value="DUF3592"/>
</dbReference>
<accession>A3JYT2</accession>
<reference evidence="3 4" key="1">
    <citation type="submission" date="2006-06" db="EMBL/GenBank/DDBJ databases">
        <authorList>
            <person name="Moran M.A."/>
            <person name="Ferriera S."/>
            <person name="Johnson J."/>
            <person name="Kravitz S."/>
            <person name="Beeson K."/>
            <person name="Sutton G."/>
            <person name="Rogers Y.-H."/>
            <person name="Friedman R."/>
            <person name="Frazier M."/>
            <person name="Venter J.C."/>
        </authorList>
    </citation>
    <scope>NUCLEOTIDE SEQUENCE [LARGE SCALE GENOMIC DNA]</scope>
    <source>
        <strain evidence="3 4">E-37</strain>
    </source>
</reference>
<proteinExistence type="predicted"/>
<feature type="transmembrane region" description="Helical" evidence="1">
    <location>
        <begin position="6"/>
        <end position="24"/>
    </location>
</feature>
<sequence length="228" mass="25578">MGGWIAYIPLVVTLILTLVSHFTLRTAERFDAEGIETVGTVLGRDIRVSHDSDGDETRSYFVKVRFTPDGSAPLTVEQNTDAATHDRSAIGTPVTLWYLASEPDTIELSRGETRTASAVTQGIALVFGTIFLAALWVPARRAIAALRARRYGARERAVVTEHLRTHITVNSRRLYRLAWRDERGREGKSLPYRRDILRAFPEGSRISIYQGLTKAWWEGDVGPRDPRT</sequence>